<protein>
    <submittedName>
        <fullName evidence="2">Uncharacterized protein</fullName>
    </submittedName>
</protein>
<evidence type="ECO:0000256" key="1">
    <source>
        <dbReference type="ARBA" id="ARBA00023172"/>
    </source>
</evidence>
<dbReference type="OrthoDB" id="6994318at2"/>
<name>A0A843YNR4_9BURK</name>
<sequence>MNRLLKVETVKTSHGKERKTTYQFDFTLFGCTSSNWLGIVLQNMAARSLVSSMQTPDFRLFRLLLEELKNNIICRNIYTKYPGNVTRKDMHILFAQMENCLEDNFNWGPAVKARASMHFRRSMIDEIPDGAFGESLSRHNLSFQTKLTGRHPPRATLSEMDVCPDGSGLSPIDAIPHTNVRDLRSQISQRLDLDLNKLINICISEIDFWAETRKKLVDLGSRRYSKLELAVACNFLKYGADTHRNIRIVGSIKPRRLIGACAQVCQDKELVKAGFVKLRGMPLAIGSNVLEILGLDKEQVHKVPAAQILQLPLRVHYYEIAAAFVLLLANTAWNANSLRQMPVTCIQRVKNGFVIQGFKRKTGQHTPEVFIDSANKGGIQALELILWNHAQLKSFGFIAENDHNCWYAWPRSRIKHQTEAIEDLGRAIKLWVSKYGIRRFSLDQIRTHMLVRIAVSHGTAEAARAVAGHSSISTTGSYLDQFLTNLLSKSINLEFQRRIEAQVAFNSEATSLQPETTDNEVRPHSSLFKSVGDGTTCSNPRNPPNPSWLSDSQCDARSCHLDGGCTNNRIEITKDRLEEIVRLNFYYQNHWRHLYQENSEKFEKFHGQAILFNSALFEYLKSSVLQSVITALEEKIKREIAS</sequence>
<dbReference type="Proteomes" id="UP000451565">
    <property type="component" value="Unassembled WGS sequence"/>
</dbReference>
<keyword evidence="1" id="KW-0233">DNA recombination</keyword>
<dbReference type="InterPro" id="IPR011010">
    <property type="entry name" value="DNA_brk_join_enz"/>
</dbReference>
<gene>
    <name evidence="2" type="ORF">GEV47_10525</name>
</gene>
<proteinExistence type="predicted"/>
<dbReference type="GO" id="GO:0015074">
    <property type="term" value="P:DNA integration"/>
    <property type="evidence" value="ECO:0007669"/>
    <property type="project" value="InterPro"/>
</dbReference>
<reference evidence="2 3" key="1">
    <citation type="submission" date="2019-10" db="EMBL/GenBank/DDBJ databases">
        <title>Glaciimonas soli sp. nov., a psychrophilic bacterium isolated from the forest soil of a high elevation mountain in Taiwan.</title>
        <authorList>
            <person name="Wang L.-T."/>
            <person name="Shieh W.Y."/>
        </authorList>
    </citation>
    <scope>NUCLEOTIDE SEQUENCE [LARGE SCALE GENOMIC DNA]</scope>
    <source>
        <strain evidence="2 3">GS1</strain>
    </source>
</reference>
<dbReference type="GO" id="GO:0006310">
    <property type="term" value="P:DNA recombination"/>
    <property type="evidence" value="ECO:0007669"/>
    <property type="project" value="UniProtKB-KW"/>
</dbReference>
<comment type="caution">
    <text evidence="2">The sequence shown here is derived from an EMBL/GenBank/DDBJ whole genome shotgun (WGS) entry which is preliminary data.</text>
</comment>
<evidence type="ECO:0000313" key="2">
    <source>
        <dbReference type="EMBL" id="MQR01115.1"/>
    </source>
</evidence>
<dbReference type="EMBL" id="WINI01000004">
    <property type="protein sequence ID" value="MQR01115.1"/>
    <property type="molecule type" value="Genomic_DNA"/>
</dbReference>
<dbReference type="GO" id="GO:0003677">
    <property type="term" value="F:DNA binding"/>
    <property type="evidence" value="ECO:0007669"/>
    <property type="project" value="InterPro"/>
</dbReference>
<accession>A0A843YNR4</accession>
<dbReference type="SUPFAM" id="SSF56349">
    <property type="entry name" value="DNA breaking-rejoining enzymes"/>
    <property type="match status" value="1"/>
</dbReference>
<dbReference type="InterPro" id="IPR013762">
    <property type="entry name" value="Integrase-like_cat_sf"/>
</dbReference>
<dbReference type="AlphaFoldDB" id="A0A843YNR4"/>
<organism evidence="2 3">
    <name type="scientific">Glaciimonas soli</name>
    <dbReference type="NCBI Taxonomy" id="2590999"/>
    <lineage>
        <taxon>Bacteria</taxon>
        <taxon>Pseudomonadati</taxon>
        <taxon>Pseudomonadota</taxon>
        <taxon>Betaproteobacteria</taxon>
        <taxon>Burkholderiales</taxon>
        <taxon>Oxalobacteraceae</taxon>
        <taxon>Glaciimonas</taxon>
    </lineage>
</organism>
<evidence type="ECO:0000313" key="3">
    <source>
        <dbReference type="Proteomes" id="UP000451565"/>
    </source>
</evidence>
<dbReference type="Gene3D" id="1.10.443.10">
    <property type="entry name" value="Intergrase catalytic core"/>
    <property type="match status" value="1"/>
</dbReference>
<dbReference type="RefSeq" id="WP_153234709.1">
    <property type="nucleotide sequence ID" value="NZ_WINI01000004.1"/>
</dbReference>
<keyword evidence="3" id="KW-1185">Reference proteome</keyword>